<dbReference type="EMBL" id="CP048630">
    <property type="protein sequence ID" value="QIB32272.1"/>
    <property type="molecule type" value="Genomic_DNA"/>
</dbReference>
<dbReference type="RefSeq" id="WP_163073217.1">
    <property type="nucleotide sequence ID" value="NZ_CP048630.1"/>
</dbReference>
<protein>
    <submittedName>
        <fullName evidence="1">Uncharacterized protein</fullName>
    </submittedName>
</protein>
<evidence type="ECO:0000313" key="1">
    <source>
        <dbReference type="EMBL" id="QIB32272.1"/>
    </source>
</evidence>
<proteinExistence type="predicted"/>
<dbReference type="Proteomes" id="UP000464751">
    <property type="component" value="Chromosome"/>
</dbReference>
<accession>A0A6P1YGJ5</accession>
<dbReference type="AlphaFoldDB" id="A0A6P1YGJ5"/>
<gene>
    <name evidence="1" type="ORF">G3A50_00045</name>
</gene>
<reference evidence="1 2" key="1">
    <citation type="submission" date="2020-02" db="EMBL/GenBank/DDBJ databases">
        <authorList>
            <person name="Li G."/>
        </authorList>
    </citation>
    <scope>NUCLEOTIDE SEQUENCE [LARGE SCALE GENOMIC DNA]</scope>
    <source>
        <strain evidence="1 2">DSM 102029</strain>
    </source>
</reference>
<name>A0A6P1YGJ5_9HYPH</name>
<keyword evidence="2" id="KW-1185">Reference proteome</keyword>
<sequence>MIARRLERLRIACRRWLGNFQQFAEAMEVDEFEPLERRVRSLEAQIAELRSKKK</sequence>
<dbReference type="KEGG" id="apra:G3A50_00045"/>
<organism evidence="1 2">
    <name type="scientific">Ancylobacter pratisalsi</name>
    <dbReference type="NCBI Taxonomy" id="1745854"/>
    <lineage>
        <taxon>Bacteria</taxon>
        <taxon>Pseudomonadati</taxon>
        <taxon>Pseudomonadota</taxon>
        <taxon>Alphaproteobacteria</taxon>
        <taxon>Hyphomicrobiales</taxon>
        <taxon>Xanthobacteraceae</taxon>
        <taxon>Ancylobacter</taxon>
    </lineage>
</organism>
<evidence type="ECO:0000313" key="2">
    <source>
        <dbReference type="Proteomes" id="UP000464751"/>
    </source>
</evidence>